<dbReference type="Gene3D" id="2.40.160.20">
    <property type="match status" value="1"/>
</dbReference>
<dbReference type="OrthoDB" id="7173051at2"/>
<dbReference type="RefSeq" id="WP_109252055.1">
    <property type="nucleotide sequence ID" value="NZ_QEXV01000001.1"/>
</dbReference>
<evidence type="ECO:0000313" key="5">
    <source>
        <dbReference type="Proteomes" id="UP000245168"/>
    </source>
</evidence>
<dbReference type="EMBL" id="QEXV01000001">
    <property type="protein sequence ID" value="PWE18781.1"/>
    <property type="molecule type" value="Genomic_DNA"/>
</dbReference>
<feature type="chain" id="PRO_5015570123" evidence="2">
    <location>
        <begin position="21"/>
        <end position="171"/>
    </location>
</feature>
<reference evidence="5" key="1">
    <citation type="submission" date="2018-05" db="EMBL/GenBank/DDBJ databases">
        <authorList>
            <person name="Liu B.-T."/>
        </authorList>
    </citation>
    <scope>NUCLEOTIDE SEQUENCE [LARGE SCALE GENOMIC DNA]</scope>
    <source>
        <strain evidence="5">WD6-1</strain>
    </source>
</reference>
<accession>A0A2U2BXP2</accession>
<dbReference type="AlphaFoldDB" id="A0A2U2BXP2"/>
<dbReference type="SUPFAM" id="SSF56925">
    <property type="entry name" value="OMPA-like"/>
    <property type="match status" value="1"/>
</dbReference>
<keyword evidence="1 2" id="KW-0732">Signal</keyword>
<feature type="domain" description="Outer membrane protein beta-barrel" evidence="3">
    <location>
        <begin position="8"/>
        <end position="171"/>
    </location>
</feature>
<gene>
    <name evidence="4" type="ORF">DDZ18_04095</name>
</gene>
<dbReference type="InterPro" id="IPR027385">
    <property type="entry name" value="Beta-barrel_OMP"/>
</dbReference>
<dbReference type="InterPro" id="IPR011250">
    <property type="entry name" value="OMP/PagP_B-barrel"/>
</dbReference>
<evidence type="ECO:0000256" key="1">
    <source>
        <dbReference type="ARBA" id="ARBA00022729"/>
    </source>
</evidence>
<organism evidence="4 5">
    <name type="scientific">Marinicauda salina</name>
    <dbReference type="NCBI Taxonomy" id="2135793"/>
    <lineage>
        <taxon>Bacteria</taxon>
        <taxon>Pseudomonadati</taxon>
        <taxon>Pseudomonadota</taxon>
        <taxon>Alphaproteobacteria</taxon>
        <taxon>Maricaulales</taxon>
        <taxon>Maricaulaceae</taxon>
        <taxon>Marinicauda</taxon>
    </lineage>
</organism>
<evidence type="ECO:0000313" key="4">
    <source>
        <dbReference type="EMBL" id="PWE18781.1"/>
    </source>
</evidence>
<proteinExistence type="predicted"/>
<dbReference type="Proteomes" id="UP000245168">
    <property type="component" value="Unassembled WGS sequence"/>
</dbReference>
<protein>
    <submittedName>
        <fullName evidence="4">Porin family protein</fullName>
    </submittedName>
</protein>
<dbReference type="Pfam" id="PF13505">
    <property type="entry name" value="OMP_b-brl"/>
    <property type="match status" value="1"/>
</dbReference>
<keyword evidence="5" id="KW-1185">Reference proteome</keyword>
<feature type="signal peptide" evidence="2">
    <location>
        <begin position="1"/>
        <end position="20"/>
    </location>
</feature>
<evidence type="ECO:0000256" key="2">
    <source>
        <dbReference type="SAM" id="SignalP"/>
    </source>
</evidence>
<evidence type="ECO:0000259" key="3">
    <source>
        <dbReference type="Pfam" id="PF13505"/>
    </source>
</evidence>
<sequence length="171" mass="18092">MKTLLLSTAAAVLAAAGAHAQDAGQFHVGGGYTWLDADEVELDTLNLRGGYDFTPYLGVEGEVLVGLGDESVTVGSVTGDVSLDYGLGAFAKAQFPVNEQFSVFGRLGYAYWEAEASVGGVTLSEEEDGVAYGVGGEWAFAGPNAVRVDYTRYDFDNAETDAFGVSYVRRF</sequence>
<comment type="caution">
    <text evidence="4">The sequence shown here is derived from an EMBL/GenBank/DDBJ whole genome shotgun (WGS) entry which is preliminary data.</text>
</comment>
<name>A0A2U2BXP2_9PROT</name>